<comment type="caution">
    <text evidence="2">The sequence shown here is derived from an EMBL/GenBank/DDBJ whole genome shotgun (WGS) entry which is preliminary data.</text>
</comment>
<feature type="non-terminal residue" evidence="2">
    <location>
        <position position="1"/>
    </location>
</feature>
<gene>
    <name evidence="2" type="ORF">HXX08_25115</name>
</gene>
<dbReference type="Proteomes" id="UP000521676">
    <property type="component" value="Unassembled WGS sequence"/>
</dbReference>
<dbReference type="AlphaFoldDB" id="A0A8T7MAT4"/>
<evidence type="ECO:0000313" key="3">
    <source>
        <dbReference type="Proteomes" id="UP000521676"/>
    </source>
</evidence>
<name>A0A8T7MAT4_9CHLR</name>
<evidence type="ECO:0000313" key="2">
    <source>
        <dbReference type="EMBL" id="NWJ49151.1"/>
    </source>
</evidence>
<protein>
    <recommendedName>
        <fullName evidence="4">WD40 repeat domain-containing protein</fullName>
    </recommendedName>
</protein>
<dbReference type="PROSITE" id="PS50294">
    <property type="entry name" value="WD_REPEATS_REGION"/>
    <property type="match status" value="1"/>
</dbReference>
<dbReference type="InterPro" id="IPR036322">
    <property type="entry name" value="WD40_repeat_dom_sf"/>
</dbReference>
<feature type="repeat" description="WD" evidence="1">
    <location>
        <begin position="1"/>
        <end position="25"/>
    </location>
</feature>
<dbReference type="InterPro" id="IPR001680">
    <property type="entry name" value="WD40_rpt"/>
</dbReference>
<organism evidence="2 3">
    <name type="scientific">Candidatus Chlorohelix allophototropha</name>
    <dbReference type="NCBI Taxonomy" id="3003348"/>
    <lineage>
        <taxon>Bacteria</taxon>
        <taxon>Bacillati</taxon>
        <taxon>Chloroflexota</taxon>
        <taxon>Chloroflexia</taxon>
        <taxon>Candidatus Chloroheliales</taxon>
        <taxon>Candidatus Chloroheliaceae</taxon>
        <taxon>Candidatus Chlorohelix</taxon>
    </lineage>
</organism>
<dbReference type="Gene3D" id="2.130.10.10">
    <property type="entry name" value="YVTN repeat-like/Quinoprotein amine dehydrogenase"/>
    <property type="match status" value="1"/>
</dbReference>
<dbReference type="InterPro" id="IPR015943">
    <property type="entry name" value="WD40/YVTN_repeat-like_dom_sf"/>
</dbReference>
<evidence type="ECO:0008006" key="4">
    <source>
        <dbReference type="Google" id="ProtNLM"/>
    </source>
</evidence>
<proteinExistence type="predicted"/>
<reference evidence="2 3" key="1">
    <citation type="submission" date="2020-06" db="EMBL/GenBank/DDBJ databases">
        <title>Anoxygenic phototrophic Chloroflexota member uses a Type I reaction center.</title>
        <authorList>
            <person name="Tsuji J.M."/>
            <person name="Shaw N.A."/>
            <person name="Nagashima S."/>
            <person name="Venkiteswaran J."/>
            <person name="Schiff S.L."/>
            <person name="Hanada S."/>
            <person name="Tank M."/>
            <person name="Neufeld J.D."/>
        </authorList>
    </citation>
    <scope>NUCLEOTIDE SEQUENCE [LARGE SCALE GENOMIC DNA]</scope>
    <source>
        <strain evidence="2">L227-S17</strain>
    </source>
</reference>
<sequence>KILASGSNDGSIKLWSIPDGKILTALMDLAANTSDVKGVSFKQGDITYTLPCGSAIPAGAVCTCNCVAGTGMSTGGSGTHYWYPN</sequence>
<dbReference type="PROSITE" id="PS50082">
    <property type="entry name" value="WD_REPEATS_2"/>
    <property type="match status" value="1"/>
</dbReference>
<keyword evidence="1" id="KW-0853">WD repeat</keyword>
<accession>A0A8T7MAT4</accession>
<dbReference type="SUPFAM" id="SSF50978">
    <property type="entry name" value="WD40 repeat-like"/>
    <property type="match status" value="1"/>
</dbReference>
<evidence type="ECO:0000256" key="1">
    <source>
        <dbReference type="PROSITE-ProRule" id="PRU00221"/>
    </source>
</evidence>
<dbReference type="EMBL" id="JACATZ010000007">
    <property type="protein sequence ID" value="NWJ49151.1"/>
    <property type="molecule type" value="Genomic_DNA"/>
</dbReference>